<reference evidence="1 2" key="1">
    <citation type="submission" date="2016-10" db="EMBL/GenBank/DDBJ databases">
        <authorList>
            <person name="de Groot N.N."/>
        </authorList>
    </citation>
    <scope>NUCLEOTIDE SEQUENCE [LARGE SCALE GENOMIC DNA]</scope>
    <source>
        <strain evidence="1 2">CGMCC 1.3442</strain>
    </source>
</reference>
<dbReference type="Proteomes" id="UP000199334">
    <property type="component" value="Unassembled WGS sequence"/>
</dbReference>
<evidence type="ECO:0000313" key="2">
    <source>
        <dbReference type="Proteomes" id="UP000199334"/>
    </source>
</evidence>
<gene>
    <name evidence="1" type="ORF">SAMN05216498_2319</name>
</gene>
<organism evidence="1 2">
    <name type="scientific">Tenuibacillus multivorans</name>
    <dbReference type="NCBI Taxonomy" id="237069"/>
    <lineage>
        <taxon>Bacteria</taxon>
        <taxon>Bacillati</taxon>
        <taxon>Bacillota</taxon>
        <taxon>Bacilli</taxon>
        <taxon>Bacillales</taxon>
        <taxon>Bacillaceae</taxon>
        <taxon>Tenuibacillus</taxon>
    </lineage>
</organism>
<sequence>MLDIDFAFQEREIGELMNLYSTDELYISDDTTFPNEHLEIYGFGLDKGSDFDNGIYLDIYKIPKHKDKIVLDFIDEGGTVTGKITYMWDNDNIHWDVVYQSDSYQINFGQIEPVNELQQPHNVVKVRDNFEKYNLICIENSNLRSINLGLVELLYKTFFRYMYSEN</sequence>
<keyword evidence="2" id="KW-1185">Reference proteome</keyword>
<evidence type="ECO:0000313" key="1">
    <source>
        <dbReference type="EMBL" id="SDN47030.1"/>
    </source>
</evidence>
<dbReference type="RefSeq" id="WP_093856745.1">
    <property type="nucleotide sequence ID" value="NZ_BJVZ01000008.1"/>
</dbReference>
<proteinExistence type="predicted"/>
<name>A0A1H0BMY2_9BACI</name>
<dbReference type="AlphaFoldDB" id="A0A1H0BMY2"/>
<dbReference type="EMBL" id="FNIG01000005">
    <property type="protein sequence ID" value="SDN47030.1"/>
    <property type="molecule type" value="Genomic_DNA"/>
</dbReference>
<dbReference type="STRING" id="237069.SAMN05216498_2319"/>
<protein>
    <submittedName>
        <fullName evidence="1">Uncharacterized protein</fullName>
    </submittedName>
</protein>
<accession>A0A1H0BMY2</accession>